<feature type="transmembrane region" description="Helical" evidence="1">
    <location>
        <begin position="15"/>
        <end position="34"/>
    </location>
</feature>
<keyword evidence="1" id="KW-1133">Transmembrane helix</keyword>
<evidence type="ECO:0000256" key="1">
    <source>
        <dbReference type="SAM" id="Phobius"/>
    </source>
</evidence>
<accession>A0A4Q9M7Q8</accession>
<dbReference type="Proteomes" id="UP000292957">
    <property type="component" value="Unassembled WGS sequence"/>
</dbReference>
<name>A0A4Q9M7Q8_9APHY</name>
<organism evidence="2">
    <name type="scientific">Dichomitus squalens</name>
    <dbReference type="NCBI Taxonomy" id="114155"/>
    <lineage>
        <taxon>Eukaryota</taxon>
        <taxon>Fungi</taxon>
        <taxon>Dikarya</taxon>
        <taxon>Basidiomycota</taxon>
        <taxon>Agaricomycotina</taxon>
        <taxon>Agaricomycetes</taxon>
        <taxon>Polyporales</taxon>
        <taxon>Polyporaceae</taxon>
        <taxon>Dichomitus</taxon>
    </lineage>
</organism>
<dbReference type="AlphaFoldDB" id="A0A4Q9M7Q8"/>
<sequence>MTTCTGADSFLNMCILRFILSYLSSAGTITYGAISAARRSDRRVLWCSAGIPTNT</sequence>
<dbReference type="EMBL" id="ML143554">
    <property type="protein sequence ID" value="TBU22168.1"/>
    <property type="molecule type" value="Genomic_DNA"/>
</dbReference>
<protein>
    <submittedName>
        <fullName evidence="2">Uncharacterized protein</fullName>
    </submittedName>
</protein>
<gene>
    <name evidence="2" type="ORF">BD311DRAFT_770857</name>
</gene>
<evidence type="ECO:0000313" key="2">
    <source>
        <dbReference type="EMBL" id="TBU22168.1"/>
    </source>
</evidence>
<proteinExistence type="predicted"/>
<keyword evidence="1" id="KW-0472">Membrane</keyword>
<keyword evidence="1" id="KW-0812">Transmembrane</keyword>
<reference evidence="2" key="1">
    <citation type="submission" date="2019-01" db="EMBL/GenBank/DDBJ databases">
        <title>Draft genome sequences of three monokaryotic isolates of the white-rot basidiomycete fungus Dichomitus squalens.</title>
        <authorList>
            <consortium name="DOE Joint Genome Institute"/>
            <person name="Lopez S.C."/>
            <person name="Andreopoulos B."/>
            <person name="Pangilinan J."/>
            <person name="Lipzen A."/>
            <person name="Riley R."/>
            <person name="Ahrendt S."/>
            <person name="Ng V."/>
            <person name="Barry K."/>
            <person name="Daum C."/>
            <person name="Grigoriev I.V."/>
            <person name="Hilden K.S."/>
            <person name="Makela M.R."/>
            <person name="de Vries R.P."/>
        </authorList>
    </citation>
    <scope>NUCLEOTIDE SEQUENCE [LARGE SCALE GENOMIC DNA]</scope>
    <source>
        <strain evidence="2">OM18370.1</strain>
    </source>
</reference>